<proteinExistence type="predicted"/>
<dbReference type="InterPro" id="IPR047789">
    <property type="entry name" value="CU044_5270-like"/>
</dbReference>
<comment type="caution">
    <text evidence="2">The sequence shown here is derived from an EMBL/GenBank/DDBJ whole genome shotgun (WGS) entry which is preliminary data.</text>
</comment>
<keyword evidence="1" id="KW-0812">Transmembrane</keyword>
<dbReference type="AlphaFoldDB" id="A0A917TIC6"/>
<organism evidence="2 3">
    <name type="scientific">Micromonospora sonchi</name>
    <dbReference type="NCBI Taxonomy" id="1763543"/>
    <lineage>
        <taxon>Bacteria</taxon>
        <taxon>Bacillati</taxon>
        <taxon>Actinomycetota</taxon>
        <taxon>Actinomycetes</taxon>
        <taxon>Micromonosporales</taxon>
        <taxon>Micromonosporaceae</taxon>
        <taxon>Micromonospora</taxon>
    </lineage>
</organism>
<sequence>MSEPSAPHVPAIAAVRRQALRHHLINEVARPVRRRRRMLVLAPVAGVLATAVAAGAIAQPWAPNSAPLIVAVEQGEHAGAILFLHRMAAATAEKPGPGEGEYVYIKSRVAFAEFGDGPARLQPVHEREIWIPRYEQGDGLLRQPFFDLPIIGAIPEQTTLTDVTPNAEIVDLPSDPDELLARLYRERDERGWGNSRDGAAFTAIGDILRESLVTPQTSAVLYRAAAKIPGVELIREVTDAAGRRGVAVGYTELNRRDEWIFDERTYEYLGARSYLVADTADGPAGTVLATTAVLRRAVVPKLGQRP</sequence>
<protein>
    <recommendedName>
        <fullName evidence="4">CU044_5270 family protein</fullName>
    </recommendedName>
</protein>
<keyword evidence="3" id="KW-1185">Reference proteome</keyword>
<evidence type="ECO:0008006" key="4">
    <source>
        <dbReference type="Google" id="ProtNLM"/>
    </source>
</evidence>
<keyword evidence="1" id="KW-1133">Transmembrane helix</keyword>
<evidence type="ECO:0000256" key="1">
    <source>
        <dbReference type="SAM" id="Phobius"/>
    </source>
</evidence>
<evidence type="ECO:0000313" key="3">
    <source>
        <dbReference type="Proteomes" id="UP000608890"/>
    </source>
</evidence>
<dbReference type="NCBIfam" id="NF038083">
    <property type="entry name" value="CU044_5270_fam"/>
    <property type="match status" value="1"/>
</dbReference>
<feature type="transmembrane region" description="Helical" evidence="1">
    <location>
        <begin position="39"/>
        <end position="62"/>
    </location>
</feature>
<evidence type="ECO:0000313" key="2">
    <source>
        <dbReference type="EMBL" id="GGM23665.1"/>
    </source>
</evidence>
<gene>
    <name evidence="2" type="ORF">GCM10011608_05570</name>
</gene>
<dbReference type="RefSeq" id="WP_189040630.1">
    <property type="nucleotide sequence ID" value="NZ_BMNB01000002.1"/>
</dbReference>
<keyword evidence="1" id="KW-0472">Membrane</keyword>
<name>A0A917TIC6_9ACTN</name>
<accession>A0A917TIC6</accession>
<reference evidence="2" key="1">
    <citation type="journal article" date="2014" name="Int. J. Syst. Evol. Microbiol.">
        <title>Complete genome sequence of Corynebacterium casei LMG S-19264T (=DSM 44701T), isolated from a smear-ripened cheese.</title>
        <authorList>
            <consortium name="US DOE Joint Genome Institute (JGI-PGF)"/>
            <person name="Walter F."/>
            <person name="Albersmeier A."/>
            <person name="Kalinowski J."/>
            <person name="Ruckert C."/>
        </authorList>
    </citation>
    <scope>NUCLEOTIDE SEQUENCE</scope>
    <source>
        <strain evidence="2">CGMCC 4.7312</strain>
    </source>
</reference>
<reference evidence="2" key="2">
    <citation type="submission" date="2020-09" db="EMBL/GenBank/DDBJ databases">
        <authorList>
            <person name="Sun Q."/>
            <person name="Zhou Y."/>
        </authorList>
    </citation>
    <scope>NUCLEOTIDE SEQUENCE</scope>
    <source>
        <strain evidence="2">CGMCC 4.7312</strain>
    </source>
</reference>
<dbReference type="EMBL" id="BMNB01000002">
    <property type="protein sequence ID" value="GGM23665.1"/>
    <property type="molecule type" value="Genomic_DNA"/>
</dbReference>
<dbReference type="Proteomes" id="UP000608890">
    <property type="component" value="Unassembled WGS sequence"/>
</dbReference>